<evidence type="ECO:0000256" key="7">
    <source>
        <dbReference type="ARBA" id="ARBA00022490"/>
    </source>
</evidence>
<dbReference type="Pfam" id="PF13639">
    <property type="entry name" value="zf-RING_2"/>
    <property type="match status" value="1"/>
</dbReference>
<keyword evidence="13 16" id="KW-0862">Zinc</keyword>
<comment type="caution">
    <text evidence="18">The sequence shown here is derived from an EMBL/GenBank/DDBJ whole genome shotgun (WGS) entry which is preliminary data.</text>
</comment>
<evidence type="ECO:0000256" key="10">
    <source>
        <dbReference type="ARBA" id="ARBA00022737"/>
    </source>
</evidence>
<keyword evidence="10" id="KW-0677">Repeat</keyword>
<evidence type="ECO:0000256" key="3">
    <source>
        <dbReference type="ARBA" id="ARBA00004906"/>
    </source>
</evidence>
<dbReference type="SUPFAM" id="SSF48371">
    <property type="entry name" value="ARM repeat"/>
    <property type="match status" value="1"/>
</dbReference>
<dbReference type="Pfam" id="PF22999">
    <property type="entry name" value="LTN1_E3_ligase_6th"/>
    <property type="match status" value="1"/>
</dbReference>
<dbReference type="OrthoDB" id="6108at2759"/>
<dbReference type="InParanoid" id="A0A1X2H1C8"/>
<evidence type="ECO:0000256" key="4">
    <source>
        <dbReference type="ARBA" id="ARBA00007997"/>
    </source>
</evidence>
<dbReference type="GO" id="GO:0016567">
    <property type="term" value="P:protein ubiquitination"/>
    <property type="evidence" value="ECO:0007669"/>
    <property type="project" value="UniProtKB-UniPathway"/>
</dbReference>
<dbReference type="Proteomes" id="UP000242180">
    <property type="component" value="Unassembled WGS sequence"/>
</dbReference>
<dbReference type="Pfam" id="PF22958">
    <property type="entry name" value="Ltn1_1st"/>
    <property type="match status" value="1"/>
</dbReference>
<name>A0A1X2H1C8_SYNRA</name>
<dbReference type="GO" id="GO:0005829">
    <property type="term" value="C:cytosol"/>
    <property type="evidence" value="ECO:0007669"/>
    <property type="project" value="UniProtKB-SubCell"/>
</dbReference>
<dbReference type="SMART" id="SM00744">
    <property type="entry name" value="RINGv"/>
    <property type="match status" value="1"/>
</dbReference>
<dbReference type="FunCoup" id="A0A1X2H1C8">
    <property type="interactions" value="485"/>
</dbReference>
<dbReference type="EMBL" id="MCGN01000011">
    <property type="protein sequence ID" value="ORY91172.1"/>
    <property type="molecule type" value="Genomic_DNA"/>
</dbReference>
<feature type="domain" description="RING-type" evidence="17">
    <location>
        <begin position="1574"/>
        <end position="1621"/>
    </location>
</feature>
<comment type="catalytic activity">
    <reaction evidence="1 16">
        <text>S-ubiquitinyl-[E2 ubiquitin-conjugating enzyme]-L-cysteine + [acceptor protein]-L-lysine = [E2 ubiquitin-conjugating enzyme]-L-cysteine + N(6)-ubiquitinyl-[acceptor protein]-L-lysine.</text>
        <dbReference type="EC" id="2.3.2.27"/>
    </reaction>
</comment>
<dbReference type="GO" id="GO:1990116">
    <property type="term" value="P:ribosome-associated ubiquitin-dependent protein catabolic process"/>
    <property type="evidence" value="ECO:0007669"/>
    <property type="project" value="UniProtKB-UniRule"/>
</dbReference>
<evidence type="ECO:0000313" key="18">
    <source>
        <dbReference type="EMBL" id="ORY91172.1"/>
    </source>
</evidence>
<comment type="subcellular location">
    <subcellularLocation>
        <location evidence="2">Cytoplasm</location>
        <location evidence="2">Cytosol</location>
    </subcellularLocation>
</comment>
<dbReference type="PANTHER" id="PTHR12389">
    <property type="entry name" value="ZINC FINGER PROTEIN 294"/>
    <property type="match status" value="1"/>
</dbReference>
<dbReference type="UniPathway" id="UPA00143"/>
<evidence type="ECO:0000256" key="5">
    <source>
        <dbReference type="ARBA" id="ARBA00012483"/>
    </source>
</evidence>
<evidence type="ECO:0000256" key="14">
    <source>
        <dbReference type="ARBA" id="ARBA00055150"/>
    </source>
</evidence>
<dbReference type="InterPro" id="IPR054477">
    <property type="entry name" value="LTN1_E3_ligase_6th"/>
</dbReference>
<accession>A0A1X2H1C8</accession>
<dbReference type="EC" id="2.3.2.27" evidence="5 16"/>
<comment type="function">
    <text evidence="16">E3 ubiquitin-protein ligase. Component of the ribosome quality control complex (RQC), a ribosome-associated complex that mediates ubiquitination and extraction of incompletely synthesized nascent chains for proteasomal degradation.</text>
</comment>
<dbReference type="InterPro" id="IPR013083">
    <property type="entry name" value="Znf_RING/FYVE/PHD"/>
</dbReference>
<dbReference type="CDD" id="cd16491">
    <property type="entry name" value="RING-CH-C4HC3_LTN1"/>
    <property type="match status" value="1"/>
</dbReference>
<keyword evidence="11 15" id="KW-0863">Zinc-finger</keyword>
<evidence type="ECO:0000256" key="13">
    <source>
        <dbReference type="ARBA" id="ARBA00022833"/>
    </source>
</evidence>
<gene>
    <name evidence="18" type="ORF">BCR43DRAFT_446828</name>
</gene>
<evidence type="ECO:0000256" key="16">
    <source>
        <dbReference type="RuleBase" id="RU367090"/>
    </source>
</evidence>
<keyword evidence="8 16" id="KW-0808">Transferase</keyword>
<dbReference type="GO" id="GO:0061630">
    <property type="term" value="F:ubiquitin protein ligase activity"/>
    <property type="evidence" value="ECO:0007669"/>
    <property type="project" value="UniProtKB-UniRule"/>
</dbReference>
<evidence type="ECO:0000256" key="6">
    <source>
        <dbReference type="ARBA" id="ARBA00017157"/>
    </source>
</evidence>
<evidence type="ECO:0000256" key="11">
    <source>
        <dbReference type="ARBA" id="ARBA00022771"/>
    </source>
</evidence>
<evidence type="ECO:0000256" key="2">
    <source>
        <dbReference type="ARBA" id="ARBA00004514"/>
    </source>
</evidence>
<comment type="pathway">
    <text evidence="3 16">Protein modification; protein ubiquitination.</text>
</comment>
<evidence type="ECO:0000259" key="17">
    <source>
        <dbReference type="PROSITE" id="PS50089"/>
    </source>
</evidence>
<dbReference type="PANTHER" id="PTHR12389:SF0">
    <property type="entry name" value="E3 UBIQUITIN-PROTEIN LIGASE LISTERIN"/>
    <property type="match status" value="1"/>
</dbReference>
<dbReference type="SUPFAM" id="SSF57850">
    <property type="entry name" value="RING/U-box"/>
    <property type="match status" value="1"/>
</dbReference>
<keyword evidence="7" id="KW-0963">Cytoplasm</keyword>
<dbReference type="Gene3D" id="3.30.40.10">
    <property type="entry name" value="Zinc/RING finger domain, C3HC4 (zinc finger)"/>
    <property type="match status" value="1"/>
</dbReference>
<dbReference type="InterPro" id="IPR054476">
    <property type="entry name" value="Ltn1_N"/>
</dbReference>
<dbReference type="GO" id="GO:1990112">
    <property type="term" value="C:RQC complex"/>
    <property type="evidence" value="ECO:0007669"/>
    <property type="project" value="UniProtKB-UniRule"/>
</dbReference>
<keyword evidence="12 16" id="KW-0833">Ubl conjugation pathway</keyword>
<evidence type="ECO:0000256" key="8">
    <source>
        <dbReference type="ARBA" id="ARBA00022679"/>
    </source>
</evidence>
<organism evidence="18 19">
    <name type="scientific">Syncephalastrum racemosum</name>
    <name type="common">Filamentous fungus</name>
    <dbReference type="NCBI Taxonomy" id="13706"/>
    <lineage>
        <taxon>Eukaryota</taxon>
        <taxon>Fungi</taxon>
        <taxon>Fungi incertae sedis</taxon>
        <taxon>Mucoromycota</taxon>
        <taxon>Mucoromycotina</taxon>
        <taxon>Mucoromycetes</taxon>
        <taxon>Mucorales</taxon>
        <taxon>Syncephalastraceae</taxon>
        <taxon>Syncephalastrum</taxon>
    </lineage>
</organism>
<evidence type="ECO:0000256" key="12">
    <source>
        <dbReference type="ARBA" id="ARBA00022786"/>
    </source>
</evidence>
<dbReference type="InterPro" id="IPR011016">
    <property type="entry name" value="Znf_RING-CH"/>
</dbReference>
<dbReference type="GO" id="GO:0008270">
    <property type="term" value="F:zinc ion binding"/>
    <property type="evidence" value="ECO:0007669"/>
    <property type="project" value="UniProtKB-KW"/>
</dbReference>
<dbReference type="PROSITE" id="PS50089">
    <property type="entry name" value="ZF_RING_2"/>
    <property type="match status" value="1"/>
</dbReference>
<reference evidence="18 19" key="1">
    <citation type="submission" date="2016-07" db="EMBL/GenBank/DDBJ databases">
        <title>Pervasive Adenine N6-methylation of Active Genes in Fungi.</title>
        <authorList>
            <consortium name="DOE Joint Genome Institute"/>
            <person name="Mondo S.J."/>
            <person name="Dannebaum R.O."/>
            <person name="Kuo R.C."/>
            <person name="Labutti K."/>
            <person name="Haridas S."/>
            <person name="Kuo A."/>
            <person name="Salamov A."/>
            <person name="Ahrendt S.R."/>
            <person name="Lipzen A."/>
            <person name="Sullivan W."/>
            <person name="Andreopoulos W.B."/>
            <person name="Clum A."/>
            <person name="Lindquist E."/>
            <person name="Daum C."/>
            <person name="Ramamoorthy G.K."/>
            <person name="Gryganskyi A."/>
            <person name="Culley D."/>
            <person name="Magnuson J.K."/>
            <person name="James T.Y."/>
            <person name="O'Malley M.A."/>
            <person name="Stajich J.E."/>
            <person name="Spatafora J.W."/>
            <person name="Visel A."/>
            <person name="Grigoriev I.V."/>
        </authorList>
    </citation>
    <scope>NUCLEOTIDE SEQUENCE [LARGE SCALE GENOMIC DNA]</scope>
    <source>
        <strain evidence="18 19">NRRL 2496</strain>
    </source>
</reference>
<comment type="subunit">
    <text evidence="16">Component of the ribosome quality control complex (RQC).</text>
</comment>
<dbReference type="InterPro" id="IPR039795">
    <property type="entry name" value="LTN1/Rkr1"/>
</dbReference>
<dbReference type="InterPro" id="IPR001841">
    <property type="entry name" value="Znf_RING"/>
</dbReference>
<dbReference type="FunFam" id="3.30.40.10:FF:000038">
    <property type="entry name" value="E3 ubiquitin-protein ligase listerin"/>
    <property type="match status" value="1"/>
</dbReference>
<dbReference type="InterPro" id="IPR054478">
    <property type="entry name" value="LTN1_UBC"/>
</dbReference>
<keyword evidence="19" id="KW-1185">Reference proteome</keyword>
<dbReference type="InterPro" id="IPR039804">
    <property type="entry name" value="RING-CH-C4HC3_LTN1"/>
</dbReference>
<protein>
    <recommendedName>
        <fullName evidence="6 16">E3 ubiquitin-protein ligase listerin</fullName>
        <ecNumber evidence="5 16">2.3.2.27</ecNumber>
    </recommendedName>
    <alternativeName>
        <fullName evidence="16">RING-type E3 ubiquitin transferase listerin</fullName>
    </alternativeName>
</protein>
<evidence type="ECO:0000313" key="19">
    <source>
        <dbReference type="Proteomes" id="UP000242180"/>
    </source>
</evidence>
<dbReference type="InterPro" id="IPR016024">
    <property type="entry name" value="ARM-type_fold"/>
</dbReference>
<dbReference type="GO" id="GO:0072344">
    <property type="term" value="P:rescue of stalled ribosome"/>
    <property type="evidence" value="ECO:0007669"/>
    <property type="project" value="UniProtKB-UniRule"/>
</dbReference>
<dbReference type="OMA" id="IYGSHWE"/>
<evidence type="ECO:0000256" key="9">
    <source>
        <dbReference type="ARBA" id="ARBA00022723"/>
    </source>
</evidence>
<evidence type="ECO:0000256" key="15">
    <source>
        <dbReference type="PROSITE-ProRule" id="PRU00175"/>
    </source>
</evidence>
<comment type="similarity">
    <text evidence="4 16">Belongs to the LTN1 family.</text>
</comment>
<keyword evidence="9 16" id="KW-0479">Metal-binding</keyword>
<evidence type="ECO:0000256" key="1">
    <source>
        <dbReference type="ARBA" id="ARBA00000900"/>
    </source>
</evidence>
<sequence length="1624" mass="183426">MGLPSSPAAAASAAVSMADDAHLDPDLVVIFRKMAKRDAVTKLKALEDLESYLRDNTAAIASVIPLWARSYVKLTIEVDRRVRLAANSVHDLMARHAKKKLAPHLKELIGAWMISQFDQSKDVARMAQQSFCHAFSEDKRLGVLQFCQKEILEYLSEMLLSKEPDTLSDARYVTKEEMEAKFARVISACFCCLSYLLDTLLLEDREKCQDDYDALMQSPRLWKFVTHEQPLIRRSLYHFTKSLLVRWTDLLEKEPTTFSDLWDAILLMTKQYPESWMIIGRKKAPLPKLCALLKNGLNGAVSVGYPGLLVLFANLPPEMSHGIKFYQEAFPSFWKGLSTDKIDRTNAHVFTNAYAECAIYCAVTQSNLGTEESNQIATYLVVDILGDLVKAYLARQNEKLMTDQAQLLASHLSKLGSLPQMKDMTSPLWTKIDRLLVQTTIDCSMDRKPVDMVVFSRNAVQFVIALASEKAGHQDVVEWAHRMLLAALGSALVYKDKANALLGMADWLVMEYHTLIPIRKKQINDRAKSLLPLMWDMPEESLRNLVSFYLGVIARIPDDNVAKELWDMLLKRLDGLEAKGQREQRILLLCLDQVQSPNVLVTVFCHELLDQLFEHYSLQPSAADDDLVYAGLQVHFTKGILSDDIVGRIFAGFAEKLHSADASSTLGILQKLLVEETSSAVIDYLAEKDLATIIFDQASMSSEATDAVTVLWDSIIRRKTEAQSEKMLRPLLRHVKATITDVKNSVSPSTSVRRVSTLLDGFCGEHDVRQRQVLVSEILGSEEEWHSLSSFLAQPSLDVLSLTIHDPMTSLVQGPFVENDELAPVTYDVYGLSAAGRLMLFAAELVHVRGLRDTLPAEAQAQLLQKLTVTSVLCQYGLAVPGVYRLWNSSMTECNTIMRLFVDQVQYLLDDFVRHAAEKVDGPEWSQQLLNTLGDTSADIADTLVSFAARLARYAVPESNEAEVTLEEVAAAEAFHLLLSKSLQILAWTPEVILRWLTILKAEATTVRLPIKVAILQSIKGAIGESAAYRNLQSDYASKLSGVTSLLEFDEDQNKGKRRSSKTKSDTYPLCVAWNLLVLLNTSSLKFGAIAIPPQRLMHLLLTVRKWFEESSEHDLSEEQRIRVIVQLLQLFIHLAESVQEVSGGQWEFFLERSREWATYYDTSRVEELAVVYHALQLYHVLLQVAGEGHDELADVIQDHAEFYNDVLNLISKERYMQGSISRTRSQYQGLLTELQAFIPEDTLKSATDIVTDMCALIKSPSEVLQKCAYRVLKFHIVQTVQDLSVRLELSSSNEEEPTDASLEKNILQNISEVPNVSAWHTVSLDEMSLHDISGYMISWLLLFEHFSDITFRLKQEYTSQLKEAELISHLIPFLSQILGVGAGQYAQPFDLTPWDFEMYDLEGFDTNTEMSYLTLAAHLYYRSLKHIPSLVRQWWVDSKNRQLTIGVESFIEKYFSSQLISDELDLIGRPDVQSLLEGDDEFTVKALRAAREVTARYRVDEQDMQIAIKLPSTYPLQQIDVEGVQKVGVSDRQWRGWMFSVAAVIGAQNGNIVDALTVFRRNVRLHFDGVEDCTICYSIISAQDRSIPTKQCRTCKNKFHASCLYKWFRSSNSASCPLCRTVF</sequence>
<proteinExistence type="inferred from homology"/>
<dbReference type="Pfam" id="PF23009">
    <property type="entry name" value="UBC_like"/>
    <property type="match status" value="1"/>
</dbReference>
<comment type="function">
    <text evidence="14">E3 ubiquitin-protein ligase component of the ribosome quality control complex (RQC), a ribosome-associated complex that mediates ubiquitination and extraction of incompletely synthesized nascent chains for proteasomal degradation. Mediates ubiquitination of proteins derived from mRNAs lacking stop codons (non-stop proteins) and other translation arrest products induced by poly-lysine sequences and tandem rare codons. Ubiquitination leads to CDC48 recruitment for extraction and degradation of the incomplete translation product. May indirectly play a role in chromatin function and transcription.</text>
</comment>
<dbReference type="STRING" id="13706.A0A1X2H1C8"/>
<dbReference type="GO" id="GO:0043023">
    <property type="term" value="F:ribosomal large subunit binding"/>
    <property type="evidence" value="ECO:0007669"/>
    <property type="project" value="TreeGrafter"/>
</dbReference>